<feature type="compositionally biased region" description="Acidic residues" evidence="1">
    <location>
        <begin position="96"/>
        <end position="108"/>
    </location>
</feature>
<dbReference type="Proteomes" id="UP001239215">
    <property type="component" value="Unassembled WGS sequence"/>
</dbReference>
<evidence type="ECO:0000256" key="2">
    <source>
        <dbReference type="SAM" id="Phobius"/>
    </source>
</evidence>
<keyword evidence="2" id="KW-1133">Transmembrane helix</keyword>
<evidence type="ECO:0008006" key="5">
    <source>
        <dbReference type="Google" id="ProtNLM"/>
    </source>
</evidence>
<evidence type="ECO:0000256" key="1">
    <source>
        <dbReference type="SAM" id="MobiDB-lite"/>
    </source>
</evidence>
<dbReference type="EMBL" id="JAUTAN010000001">
    <property type="protein sequence ID" value="MDQ1104336.1"/>
    <property type="molecule type" value="Genomic_DNA"/>
</dbReference>
<protein>
    <recommendedName>
        <fullName evidence="5">META domain-containing protein</fullName>
    </recommendedName>
</protein>
<organism evidence="3 4">
    <name type="scientific">Nocardioides zeae</name>
    <dbReference type="NCBI Taxonomy" id="1457234"/>
    <lineage>
        <taxon>Bacteria</taxon>
        <taxon>Bacillati</taxon>
        <taxon>Actinomycetota</taxon>
        <taxon>Actinomycetes</taxon>
        <taxon>Propionibacteriales</taxon>
        <taxon>Nocardioidaceae</taxon>
        <taxon>Nocardioides</taxon>
    </lineage>
</organism>
<gene>
    <name evidence="3" type="ORF">QE405_001620</name>
</gene>
<dbReference type="AlphaFoldDB" id="A0AAJ1U4G4"/>
<name>A0AAJ1U4G4_9ACTN</name>
<evidence type="ECO:0000313" key="4">
    <source>
        <dbReference type="Proteomes" id="UP001239215"/>
    </source>
</evidence>
<feature type="compositionally biased region" description="Basic and acidic residues" evidence="1">
    <location>
        <begin position="114"/>
        <end position="129"/>
    </location>
</feature>
<feature type="region of interest" description="Disordered" evidence="1">
    <location>
        <begin position="77"/>
        <end position="141"/>
    </location>
</feature>
<proteinExistence type="predicted"/>
<feature type="region of interest" description="Disordered" evidence="1">
    <location>
        <begin position="1"/>
        <end position="20"/>
    </location>
</feature>
<accession>A0AAJ1U4G4</accession>
<comment type="caution">
    <text evidence="3">The sequence shown here is derived from an EMBL/GenBank/DDBJ whole genome shotgun (WGS) entry which is preliminary data.</text>
</comment>
<keyword evidence="2" id="KW-0812">Transmembrane</keyword>
<feature type="transmembrane region" description="Helical" evidence="2">
    <location>
        <begin position="58"/>
        <end position="79"/>
    </location>
</feature>
<reference evidence="3" key="1">
    <citation type="submission" date="2023-07" db="EMBL/GenBank/DDBJ databases">
        <title>Functional and genomic diversity of the sorghum phyllosphere microbiome.</title>
        <authorList>
            <person name="Shade A."/>
        </authorList>
    </citation>
    <scope>NUCLEOTIDE SEQUENCE</scope>
    <source>
        <strain evidence="3">SORGH_AS_1067</strain>
    </source>
</reference>
<dbReference type="RefSeq" id="WP_307199698.1">
    <property type="nucleotide sequence ID" value="NZ_JAUTAN010000001.1"/>
</dbReference>
<sequence length="282" mass="28713">MTRPDRPDRPDRSLLPGDVHDEDHLRRLLETAADTTPVGPPPVATMLRHHRVRRRSRLLVAAAVVVAGAGVGLATSVSFDGDPGGGPGVTAATEESAAEEPATEDVDATLDGVVRQEAEGDAAADRAEGGEMPAGVSGRGGAMPLGGWTTADLAGTWSVVRDPAPASAAADQDVQGLNYNGALLEGLSGRLSTAPAAATLYFADDGTVTAWTGCEAGAGAWSVEDGVLSIELTRGVPLCDDGTGLLALLADDLRSVRAVDGGDGTRTLLGEDGRVLGVLRRP</sequence>
<evidence type="ECO:0000313" key="3">
    <source>
        <dbReference type="EMBL" id="MDQ1104336.1"/>
    </source>
</evidence>
<keyword evidence="2" id="KW-0472">Membrane</keyword>